<dbReference type="InterPro" id="IPR050824">
    <property type="entry name" value="Thiol_disulfide_DsbA"/>
</dbReference>
<comment type="caution">
    <text evidence="11">The sequence shown here is derived from an EMBL/GenBank/DDBJ whole genome shotgun (WGS) entry which is preliminary data.</text>
</comment>
<evidence type="ECO:0000256" key="9">
    <source>
        <dbReference type="SAM" id="SignalP"/>
    </source>
</evidence>
<dbReference type="PROSITE" id="PS51352">
    <property type="entry name" value="THIOREDOXIN_2"/>
    <property type="match status" value="1"/>
</dbReference>
<dbReference type="RefSeq" id="WP_174627208.1">
    <property type="nucleotide sequence ID" value="NZ_CADCXN010000102.1"/>
</dbReference>
<gene>
    <name evidence="11" type="primary">dsbA</name>
    <name evidence="11" type="ORF">METHB2_70041</name>
</gene>
<accession>A0A8S0X346</accession>
<dbReference type="PROSITE" id="PS00194">
    <property type="entry name" value="THIOREDOXIN_1"/>
    <property type="match status" value="1"/>
</dbReference>
<comment type="subcellular location">
    <subcellularLocation>
        <location evidence="1 7">Periplasm</location>
    </subcellularLocation>
</comment>
<feature type="signal peptide" evidence="9">
    <location>
        <begin position="1"/>
        <end position="23"/>
    </location>
</feature>
<keyword evidence="12" id="KW-1185">Reference proteome</keyword>
<evidence type="ECO:0000256" key="6">
    <source>
        <dbReference type="ARBA" id="ARBA00023284"/>
    </source>
</evidence>
<feature type="disulfide bond" description="Redox-active" evidence="8">
    <location>
        <begin position="53"/>
        <end position="56"/>
    </location>
</feature>
<dbReference type="Gene3D" id="3.40.30.10">
    <property type="entry name" value="Glutaredoxin"/>
    <property type="match status" value="1"/>
</dbReference>
<dbReference type="InterPro" id="IPR036249">
    <property type="entry name" value="Thioredoxin-like_sf"/>
</dbReference>
<feature type="domain" description="Thioredoxin" evidence="10">
    <location>
        <begin position="6"/>
        <end position="200"/>
    </location>
</feature>
<keyword evidence="4 7" id="KW-0574">Periplasm</keyword>
<dbReference type="PANTHER" id="PTHR35891">
    <property type="entry name" value="THIOL:DISULFIDE INTERCHANGE PROTEIN DSBA"/>
    <property type="match status" value="1"/>
</dbReference>
<evidence type="ECO:0000256" key="2">
    <source>
        <dbReference type="ARBA" id="ARBA00005791"/>
    </source>
</evidence>
<keyword evidence="5 7" id="KW-1015">Disulfide bond</keyword>
<evidence type="ECO:0000256" key="5">
    <source>
        <dbReference type="ARBA" id="ARBA00023157"/>
    </source>
</evidence>
<keyword evidence="3 9" id="KW-0732">Signal</keyword>
<evidence type="ECO:0000313" key="12">
    <source>
        <dbReference type="Proteomes" id="UP000494216"/>
    </source>
</evidence>
<evidence type="ECO:0000259" key="10">
    <source>
        <dbReference type="PROSITE" id="PS51352"/>
    </source>
</evidence>
<name>A0A8S0X346_9GAMM</name>
<dbReference type="GO" id="GO:0042597">
    <property type="term" value="C:periplasmic space"/>
    <property type="evidence" value="ECO:0007669"/>
    <property type="project" value="UniProtKB-SubCell"/>
</dbReference>
<dbReference type="SUPFAM" id="SSF52833">
    <property type="entry name" value="Thioredoxin-like"/>
    <property type="match status" value="1"/>
</dbReference>
<sequence length="206" mass="22925">MLKKITQTGLLILLFSCSALSKAEQSGYETLSPAQPTRNPDKIEVIEFFWYGCPHCYSFEPVLEKWVKGLPANVEFIRQPAVFSELWGKHAKAYFTAEALGVVDKIHADFFDAVQNKKQKLETEDELAKFFVAHGVNEAEFHNSYNSFLVDAKMRQAATMAARYGVTGVPAVIINGKYKTTGPLAGSHEKMIEVMNSLIAQESAAK</sequence>
<organism evidence="11 12">
    <name type="scientific">Candidatus Methylobacter favarea</name>
    <dbReference type="NCBI Taxonomy" id="2707345"/>
    <lineage>
        <taxon>Bacteria</taxon>
        <taxon>Pseudomonadati</taxon>
        <taxon>Pseudomonadota</taxon>
        <taxon>Gammaproteobacteria</taxon>
        <taxon>Methylococcales</taxon>
        <taxon>Methylococcaceae</taxon>
        <taxon>Methylobacter</taxon>
    </lineage>
</organism>
<dbReference type="PANTHER" id="PTHR35891:SF2">
    <property type="entry name" value="THIOL:DISULFIDE INTERCHANGE PROTEIN DSBA"/>
    <property type="match status" value="1"/>
</dbReference>
<evidence type="ECO:0000256" key="7">
    <source>
        <dbReference type="PIRNR" id="PIRNR001488"/>
    </source>
</evidence>
<proteinExistence type="inferred from homology"/>
<dbReference type="InterPro" id="IPR013766">
    <property type="entry name" value="Thioredoxin_domain"/>
</dbReference>
<dbReference type="InterPro" id="IPR017937">
    <property type="entry name" value="Thioredoxin_CS"/>
</dbReference>
<feature type="chain" id="PRO_5035847877" description="Thiol:disulfide interchange protein" evidence="9">
    <location>
        <begin position="24"/>
        <end position="206"/>
    </location>
</feature>
<reference evidence="11 12" key="1">
    <citation type="submission" date="2020-02" db="EMBL/GenBank/DDBJ databases">
        <authorList>
            <person name="Hogendoorn C."/>
        </authorList>
    </citation>
    <scope>NUCLEOTIDE SEQUENCE [LARGE SCALE GENOMIC DNA]</scope>
    <source>
        <strain evidence="11">METHB21</strain>
    </source>
</reference>
<dbReference type="EMBL" id="CADCXN010000102">
    <property type="protein sequence ID" value="CAA9892434.1"/>
    <property type="molecule type" value="Genomic_DNA"/>
</dbReference>
<dbReference type="CDD" id="cd03019">
    <property type="entry name" value="DsbA_DsbA"/>
    <property type="match status" value="1"/>
</dbReference>
<dbReference type="InterPro" id="IPR001853">
    <property type="entry name" value="DSBA-like_thioredoxin_dom"/>
</dbReference>
<dbReference type="PIRSF" id="PIRSF001488">
    <property type="entry name" value="Tdi_protein"/>
    <property type="match status" value="1"/>
</dbReference>
<evidence type="ECO:0000256" key="3">
    <source>
        <dbReference type="ARBA" id="ARBA00022729"/>
    </source>
</evidence>
<dbReference type="GO" id="GO:0015036">
    <property type="term" value="F:disulfide oxidoreductase activity"/>
    <property type="evidence" value="ECO:0007669"/>
    <property type="project" value="UniProtKB-ARBA"/>
</dbReference>
<evidence type="ECO:0000313" key="11">
    <source>
        <dbReference type="EMBL" id="CAA9892434.1"/>
    </source>
</evidence>
<dbReference type="InterPro" id="IPR023205">
    <property type="entry name" value="DsbA/DsbL"/>
</dbReference>
<comment type="similarity">
    <text evidence="2">Belongs to the thioredoxin family. DsbA subfamily.</text>
</comment>
<evidence type="ECO:0000256" key="1">
    <source>
        <dbReference type="ARBA" id="ARBA00004418"/>
    </source>
</evidence>
<protein>
    <recommendedName>
        <fullName evidence="7">Thiol:disulfide interchange protein</fullName>
    </recommendedName>
</protein>
<dbReference type="Proteomes" id="UP000494216">
    <property type="component" value="Unassembled WGS sequence"/>
</dbReference>
<evidence type="ECO:0000256" key="8">
    <source>
        <dbReference type="PIRSR" id="PIRSR001488-1"/>
    </source>
</evidence>
<dbReference type="AlphaFoldDB" id="A0A8S0X346"/>
<dbReference type="PROSITE" id="PS51257">
    <property type="entry name" value="PROKAR_LIPOPROTEIN"/>
    <property type="match status" value="1"/>
</dbReference>
<dbReference type="Pfam" id="PF01323">
    <property type="entry name" value="DSBA"/>
    <property type="match status" value="1"/>
</dbReference>
<evidence type="ECO:0000256" key="4">
    <source>
        <dbReference type="ARBA" id="ARBA00022764"/>
    </source>
</evidence>
<keyword evidence="6" id="KW-0676">Redox-active center</keyword>